<evidence type="ECO:0000256" key="3">
    <source>
        <dbReference type="ARBA" id="ARBA00023157"/>
    </source>
</evidence>
<dbReference type="GO" id="GO:0016491">
    <property type="term" value="F:oxidoreductase activity"/>
    <property type="evidence" value="ECO:0007669"/>
    <property type="project" value="InterPro"/>
</dbReference>
<evidence type="ECO:0000313" key="7">
    <source>
        <dbReference type="EMBL" id="GEP95860.1"/>
    </source>
</evidence>
<dbReference type="Gene3D" id="3.40.30.10">
    <property type="entry name" value="Glutaredoxin"/>
    <property type="match status" value="1"/>
</dbReference>
<dbReference type="GO" id="GO:0030313">
    <property type="term" value="C:cell envelope"/>
    <property type="evidence" value="ECO:0007669"/>
    <property type="project" value="UniProtKB-SubCell"/>
</dbReference>
<evidence type="ECO:0000256" key="2">
    <source>
        <dbReference type="ARBA" id="ARBA00022748"/>
    </source>
</evidence>
<dbReference type="RefSeq" id="WP_146860554.1">
    <property type="nucleotide sequence ID" value="NZ_BKAU01000001.1"/>
</dbReference>
<keyword evidence="5" id="KW-0732">Signal</keyword>
<accession>A0A512RJJ5</accession>
<dbReference type="GO" id="GO:0017004">
    <property type="term" value="P:cytochrome complex assembly"/>
    <property type="evidence" value="ECO:0007669"/>
    <property type="project" value="UniProtKB-KW"/>
</dbReference>
<dbReference type="OrthoDB" id="750178at2"/>
<dbReference type="Proteomes" id="UP000321436">
    <property type="component" value="Unassembled WGS sequence"/>
</dbReference>
<protein>
    <submittedName>
        <fullName evidence="7">Thiol:disulfide interchange protein</fullName>
    </submittedName>
</protein>
<keyword evidence="3" id="KW-1015">Disulfide bond</keyword>
<dbReference type="PROSITE" id="PS51352">
    <property type="entry name" value="THIOREDOXIN_2"/>
    <property type="match status" value="1"/>
</dbReference>
<dbReference type="AlphaFoldDB" id="A0A512RJJ5"/>
<dbReference type="GO" id="GO:0016209">
    <property type="term" value="F:antioxidant activity"/>
    <property type="evidence" value="ECO:0007669"/>
    <property type="project" value="InterPro"/>
</dbReference>
<evidence type="ECO:0000259" key="6">
    <source>
        <dbReference type="PROSITE" id="PS51352"/>
    </source>
</evidence>
<keyword evidence="4" id="KW-0676">Redox-active center</keyword>
<gene>
    <name evidence="7" type="ORF">CCY01nite_21200</name>
</gene>
<comment type="subcellular location">
    <subcellularLocation>
        <location evidence="1">Cell envelope</location>
    </subcellularLocation>
</comment>
<dbReference type="InterPro" id="IPR025380">
    <property type="entry name" value="DUF4369"/>
</dbReference>
<keyword evidence="2" id="KW-0201">Cytochrome c-type biogenesis</keyword>
<dbReference type="PANTHER" id="PTHR42852">
    <property type="entry name" value="THIOL:DISULFIDE INTERCHANGE PROTEIN DSBE"/>
    <property type="match status" value="1"/>
</dbReference>
<dbReference type="InterPro" id="IPR013766">
    <property type="entry name" value="Thioredoxin_domain"/>
</dbReference>
<dbReference type="PANTHER" id="PTHR42852:SF6">
    <property type="entry name" value="THIOL:DISULFIDE INTERCHANGE PROTEIN DSBE"/>
    <property type="match status" value="1"/>
</dbReference>
<name>A0A512RJJ5_9BACT</name>
<dbReference type="SUPFAM" id="SSF52833">
    <property type="entry name" value="Thioredoxin-like"/>
    <property type="match status" value="1"/>
</dbReference>
<feature type="domain" description="Thioredoxin" evidence="6">
    <location>
        <begin position="203"/>
        <end position="343"/>
    </location>
</feature>
<evidence type="ECO:0000256" key="1">
    <source>
        <dbReference type="ARBA" id="ARBA00004196"/>
    </source>
</evidence>
<dbReference type="Pfam" id="PF14289">
    <property type="entry name" value="DUF4369"/>
    <property type="match status" value="1"/>
</dbReference>
<dbReference type="InterPro" id="IPR036249">
    <property type="entry name" value="Thioredoxin-like_sf"/>
</dbReference>
<dbReference type="EMBL" id="BKAU01000001">
    <property type="protein sequence ID" value="GEP95860.1"/>
    <property type="molecule type" value="Genomic_DNA"/>
</dbReference>
<evidence type="ECO:0000256" key="5">
    <source>
        <dbReference type="SAM" id="SignalP"/>
    </source>
</evidence>
<feature type="signal peptide" evidence="5">
    <location>
        <begin position="1"/>
        <end position="19"/>
    </location>
</feature>
<organism evidence="7 8">
    <name type="scientific">Chitinophaga cymbidii</name>
    <dbReference type="NCBI Taxonomy" id="1096750"/>
    <lineage>
        <taxon>Bacteria</taxon>
        <taxon>Pseudomonadati</taxon>
        <taxon>Bacteroidota</taxon>
        <taxon>Chitinophagia</taxon>
        <taxon>Chitinophagales</taxon>
        <taxon>Chitinophagaceae</taxon>
        <taxon>Chitinophaga</taxon>
    </lineage>
</organism>
<dbReference type="InterPro" id="IPR050553">
    <property type="entry name" value="Thioredoxin_ResA/DsbE_sf"/>
</dbReference>
<keyword evidence="8" id="KW-1185">Reference proteome</keyword>
<feature type="chain" id="PRO_5022198684" evidence="5">
    <location>
        <begin position="20"/>
        <end position="343"/>
    </location>
</feature>
<dbReference type="InterPro" id="IPR000866">
    <property type="entry name" value="AhpC/TSA"/>
</dbReference>
<dbReference type="CDD" id="cd02966">
    <property type="entry name" value="TlpA_like_family"/>
    <property type="match status" value="1"/>
</dbReference>
<dbReference type="Pfam" id="PF00578">
    <property type="entry name" value="AhpC-TSA"/>
    <property type="match status" value="1"/>
</dbReference>
<comment type="caution">
    <text evidence="7">The sequence shown here is derived from an EMBL/GenBank/DDBJ whole genome shotgun (WGS) entry which is preliminary data.</text>
</comment>
<proteinExistence type="predicted"/>
<evidence type="ECO:0000313" key="8">
    <source>
        <dbReference type="Proteomes" id="UP000321436"/>
    </source>
</evidence>
<reference evidence="7 8" key="1">
    <citation type="submission" date="2019-07" db="EMBL/GenBank/DDBJ databases">
        <title>Whole genome shotgun sequence of Chitinophaga cymbidii NBRC 109752.</title>
        <authorList>
            <person name="Hosoyama A."/>
            <person name="Uohara A."/>
            <person name="Ohji S."/>
            <person name="Ichikawa N."/>
        </authorList>
    </citation>
    <scope>NUCLEOTIDE SEQUENCE [LARGE SCALE GENOMIC DNA]</scope>
    <source>
        <strain evidence="7 8">NBRC 109752</strain>
    </source>
</reference>
<sequence>MQSIHIAAALLLLTITTQAQETFTIKAKTGNSNPPGKAYLLYKNGRDIITDSAVLHNGAFEFKGSLKEPTLARLIVDHKGVGFTQTTSASDMTMMYLEKGTIYINAPDSVKKAKITGSPINLDYSRYQAFIAGATEQDMRAKQFEFIRANPDSYVSLYTLRAAAVPVIDVPVIDPLFSGLSERLRESITGREFKALIDKRRALAIGQMAPTFTQNDENGQPVSLTDFRGKYVLIDFWASWCKPCRAENPHVVKAYNKYKDKNFTVISVSLDRPGKKEDWLKAIKADGLTWTQVSDLQFWDNAVAKMYGVRSVPQNFLLDKEGRIVAEDLRGEALGAALEKFLK</sequence>
<evidence type="ECO:0000256" key="4">
    <source>
        <dbReference type="ARBA" id="ARBA00023284"/>
    </source>
</evidence>